<dbReference type="AlphaFoldDB" id="A0A9W9YKL7"/>
<dbReference type="Proteomes" id="UP001163046">
    <property type="component" value="Unassembled WGS sequence"/>
</dbReference>
<dbReference type="EMBL" id="MU827329">
    <property type="protein sequence ID" value="KAJ7354991.1"/>
    <property type="molecule type" value="Genomic_DNA"/>
</dbReference>
<keyword evidence="7" id="KW-1185">Reference proteome</keyword>
<name>A0A9W9YKL7_9CNID</name>
<evidence type="ECO:0000313" key="6">
    <source>
        <dbReference type="EMBL" id="KAJ7354991.1"/>
    </source>
</evidence>
<proteinExistence type="predicted"/>
<keyword evidence="4" id="KW-1133">Transmembrane helix</keyword>
<evidence type="ECO:0000256" key="3">
    <source>
        <dbReference type="ARBA" id="ARBA00022729"/>
    </source>
</evidence>
<evidence type="ECO:0000256" key="2">
    <source>
        <dbReference type="ARBA" id="ARBA00022692"/>
    </source>
</evidence>
<dbReference type="PANTHER" id="PTHR16059">
    <property type="entry name" value="ANTHRAX TOXIN RECEPTOR"/>
    <property type="match status" value="1"/>
</dbReference>
<keyword evidence="3" id="KW-0732">Signal</keyword>
<sequence length="149" mass="16837">MLLPSSLGYCSWQTHIPGKREESCDASFLRVGCFNDIHARGHRPLPNLLFTDRDVDSEKFSGIRVDWENWEAYVKNIVCRCAERAKAKGYMFFGLQYYGECWASQSEKFTFNIDGLGAGCISSDSKACTPSSKVCVGEEFSLFVYDVLQ</sequence>
<dbReference type="OrthoDB" id="5979480at2759"/>
<comment type="subcellular location">
    <subcellularLocation>
        <location evidence="1">Membrane</location>
        <topology evidence="1">Single-pass membrane protein</topology>
    </subcellularLocation>
</comment>
<comment type="caution">
    <text evidence="6">The sequence shown here is derived from an EMBL/GenBank/DDBJ whole genome shotgun (WGS) entry which is preliminary data.</text>
</comment>
<organism evidence="6 7">
    <name type="scientific">Desmophyllum pertusum</name>
    <dbReference type="NCBI Taxonomy" id="174260"/>
    <lineage>
        <taxon>Eukaryota</taxon>
        <taxon>Metazoa</taxon>
        <taxon>Cnidaria</taxon>
        <taxon>Anthozoa</taxon>
        <taxon>Hexacorallia</taxon>
        <taxon>Scleractinia</taxon>
        <taxon>Caryophylliina</taxon>
        <taxon>Caryophylliidae</taxon>
        <taxon>Desmophyllum</taxon>
    </lineage>
</organism>
<keyword evidence="2" id="KW-0812">Transmembrane</keyword>
<dbReference type="PANTHER" id="PTHR16059:SF25">
    <property type="entry name" value="LYSOZYME"/>
    <property type="match status" value="1"/>
</dbReference>
<accession>A0A9W9YKL7</accession>
<gene>
    <name evidence="6" type="ORF">OS493_028654</name>
</gene>
<evidence type="ECO:0000256" key="1">
    <source>
        <dbReference type="ARBA" id="ARBA00004167"/>
    </source>
</evidence>
<evidence type="ECO:0000256" key="4">
    <source>
        <dbReference type="ARBA" id="ARBA00022989"/>
    </source>
</evidence>
<evidence type="ECO:0000256" key="5">
    <source>
        <dbReference type="ARBA" id="ARBA00023136"/>
    </source>
</evidence>
<reference evidence="6" key="1">
    <citation type="submission" date="2023-01" db="EMBL/GenBank/DDBJ databases">
        <title>Genome assembly of the deep-sea coral Lophelia pertusa.</title>
        <authorList>
            <person name="Herrera S."/>
            <person name="Cordes E."/>
        </authorList>
    </citation>
    <scope>NUCLEOTIDE SEQUENCE</scope>
    <source>
        <strain evidence="6">USNM1676648</strain>
        <tissue evidence="6">Polyp</tissue>
    </source>
</reference>
<protein>
    <submittedName>
        <fullName evidence="6">Uncharacterized protein</fullName>
    </submittedName>
</protein>
<evidence type="ECO:0000313" key="7">
    <source>
        <dbReference type="Proteomes" id="UP001163046"/>
    </source>
</evidence>
<dbReference type="GO" id="GO:0016020">
    <property type="term" value="C:membrane"/>
    <property type="evidence" value="ECO:0007669"/>
    <property type="project" value="UniProtKB-SubCell"/>
</dbReference>
<keyword evidence="5" id="KW-0472">Membrane</keyword>